<reference evidence="6 7" key="1">
    <citation type="submission" date="2015-04" db="EMBL/GenBank/DDBJ databases">
        <title>Complete genome sequence of Schizopora paradoxa KUC8140, a cosmopolitan wood degrader in East Asia.</title>
        <authorList>
            <consortium name="DOE Joint Genome Institute"/>
            <person name="Min B."/>
            <person name="Park H."/>
            <person name="Jang Y."/>
            <person name="Kim J.-J."/>
            <person name="Kim K.H."/>
            <person name="Pangilinan J."/>
            <person name="Lipzen A."/>
            <person name="Riley R."/>
            <person name="Grigoriev I.V."/>
            <person name="Spatafora J.W."/>
            <person name="Choi I.-G."/>
        </authorList>
    </citation>
    <scope>NUCLEOTIDE SEQUENCE [LARGE SCALE GENOMIC DNA]</scope>
    <source>
        <strain evidence="6 7">KUC8140</strain>
    </source>
</reference>
<dbReference type="Gene3D" id="6.10.140.2220">
    <property type="match status" value="1"/>
</dbReference>
<proteinExistence type="predicted"/>
<dbReference type="Proteomes" id="UP000053477">
    <property type="component" value="Unassembled WGS sequence"/>
</dbReference>
<organism evidence="6 7">
    <name type="scientific">Schizopora paradoxa</name>
    <dbReference type="NCBI Taxonomy" id="27342"/>
    <lineage>
        <taxon>Eukaryota</taxon>
        <taxon>Fungi</taxon>
        <taxon>Dikarya</taxon>
        <taxon>Basidiomycota</taxon>
        <taxon>Agaricomycotina</taxon>
        <taxon>Agaricomycetes</taxon>
        <taxon>Hymenochaetales</taxon>
        <taxon>Schizoporaceae</taxon>
        <taxon>Schizopora</taxon>
    </lineage>
</organism>
<keyword evidence="3" id="KW-0862">Zinc</keyword>
<evidence type="ECO:0000256" key="1">
    <source>
        <dbReference type="ARBA" id="ARBA00022723"/>
    </source>
</evidence>
<gene>
    <name evidence="6" type="ORF">SCHPADRAFT_1000912</name>
</gene>
<dbReference type="EMBL" id="KQ086089">
    <property type="protein sequence ID" value="KLO08500.1"/>
    <property type="molecule type" value="Genomic_DNA"/>
</dbReference>
<dbReference type="SUPFAM" id="SSF144232">
    <property type="entry name" value="HIT/MYND zinc finger-like"/>
    <property type="match status" value="1"/>
</dbReference>
<evidence type="ECO:0000256" key="2">
    <source>
        <dbReference type="ARBA" id="ARBA00022771"/>
    </source>
</evidence>
<accession>A0A0H2R9I6</accession>
<dbReference type="Pfam" id="PF01753">
    <property type="entry name" value="zf-MYND"/>
    <property type="match status" value="1"/>
</dbReference>
<dbReference type="Gene3D" id="2.170.270.10">
    <property type="entry name" value="SET domain"/>
    <property type="match status" value="1"/>
</dbReference>
<feature type="domain" description="MYND-type" evidence="5">
    <location>
        <begin position="443"/>
        <end position="485"/>
    </location>
</feature>
<dbReference type="AlphaFoldDB" id="A0A0H2R9I6"/>
<evidence type="ECO:0000256" key="3">
    <source>
        <dbReference type="ARBA" id="ARBA00022833"/>
    </source>
</evidence>
<dbReference type="InterPro" id="IPR002893">
    <property type="entry name" value="Znf_MYND"/>
</dbReference>
<keyword evidence="1" id="KW-0479">Metal-binding</keyword>
<evidence type="ECO:0000256" key="4">
    <source>
        <dbReference type="PROSITE-ProRule" id="PRU00134"/>
    </source>
</evidence>
<dbReference type="STRING" id="27342.A0A0H2R9I6"/>
<dbReference type="PROSITE" id="PS50865">
    <property type="entry name" value="ZF_MYND_2"/>
    <property type="match status" value="1"/>
</dbReference>
<protein>
    <recommendedName>
        <fullName evidence="5">MYND-type domain-containing protein</fullName>
    </recommendedName>
</protein>
<dbReference type="InterPro" id="IPR046341">
    <property type="entry name" value="SET_dom_sf"/>
</dbReference>
<evidence type="ECO:0000313" key="6">
    <source>
        <dbReference type="EMBL" id="KLO08500.1"/>
    </source>
</evidence>
<dbReference type="OrthoDB" id="341421at2759"/>
<evidence type="ECO:0000313" key="7">
    <source>
        <dbReference type="Proteomes" id="UP000053477"/>
    </source>
</evidence>
<keyword evidence="2 4" id="KW-0863">Zinc-finger</keyword>
<keyword evidence="7" id="KW-1185">Reference proteome</keyword>
<dbReference type="GO" id="GO:0008270">
    <property type="term" value="F:zinc ion binding"/>
    <property type="evidence" value="ECO:0007669"/>
    <property type="project" value="UniProtKB-KW"/>
</dbReference>
<name>A0A0H2R9I6_9AGAM</name>
<sequence length="704" mass="80161">MTSQSKETQDWLRHPRRGIALARSGSRKHVLAIPMTIEEISPHLRHVALELLLVRCSKERQSLELAEALLTCIGNLIRDFQSHRHDASEEPDSKHPSPKPIYSDSQALERLIIQHSDVVCGMLRLCSQKSSWFSKEGVLNDAEVDPTLLERRIIDTAACLQTLVMNKSTSPVIFQDDEMIRVPVRFWLANVLASKPGEVNTVVHATLFYCGGLRRHDDDSKLFELAIEENGGDAYSVAALFVSELKAATRKDFNDLENLPSHERGLVALINLNVIMAFQSTSIKSLHRTSLNLGIVSILTRAALRISEEMDNKYYLSGYIVVIREILALSDGVRWAVDATRGGLLTVIGSFGVFISQTRSPDDKDMKSLRETIQTLTLYLVHYSVVHAAVRALSALEPELLERMKDLPCFDAWNKFQSTLFERAVFMSQLARKITSSERMLHCEFCLEMYPLREIKKCEKCMRAFYCSKSCQRNDWSCSDHKETCLLFEQQNAGITYLSSLNRFFMGHLACYDLRRHMNSISKLIQESPLDIPIDQLVLCVNYNSPEQPTYMSIAAPPSKGATKFLSRFAQKTTDGARLVEVLYYGGSSQHSNSFYFIIPEDYNGVPKLLDSLRDFSQSVKADFRSKAQYWWSPDDNGGLRFVHLSDDVDEVDVILSFMRREMGNTEDPAFFLSTFRYTWEEIEKASLVCHTRQFWPFDSKGIL</sequence>
<dbReference type="InParanoid" id="A0A0H2R9I6"/>
<evidence type="ECO:0000259" key="5">
    <source>
        <dbReference type="PROSITE" id="PS50865"/>
    </source>
</evidence>